<reference evidence="2" key="1">
    <citation type="journal article" date="2022" name="bioRxiv">
        <title>Sequencing and chromosome-scale assembly of the giantPleurodeles waltlgenome.</title>
        <authorList>
            <person name="Brown T."/>
            <person name="Elewa A."/>
            <person name="Iarovenko S."/>
            <person name="Subramanian E."/>
            <person name="Araus A.J."/>
            <person name="Petzold A."/>
            <person name="Susuki M."/>
            <person name="Suzuki K.-i.T."/>
            <person name="Hayashi T."/>
            <person name="Toyoda A."/>
            <person name="Oliveira C."/>
            <person name="Osipova E."/>
            <person name="Leigh N.D."/>
            <person name="Simon A."/>
            <person name="Yun M.H."/>
        </authorList>
    </citation>
    <scope>NUCLEOTIDE SEQUENCE</scope>
    <source>
        <strain evidence="2">20211129_DDA</strain>
        <tissue evidence="2">Liver</tissue>
    </source>
</reference>
<dbReference type="Proteomes" id="UP001066276">
    <property type="component" value="Chromosome 4_1"/>
</dbReference>
<protein>
    <submittedName>
        <fullName evidence="2">Uncharacterized protein</fullName>
    </submittedName>
</protein>
<evidence type="ECO:0000313" key="3">
    <source>
        <dbReference type="Proteomes" id="UP001066276"/>
    </source>
</evidence>
<keyword evidence="3" id="KW-1185">Reference proteome</keyword>
<sequence>MSSTGTPPVEGSVRSSTQRCEIVRSSEHHAPAVANPNTVTAPAAAVVPVADQPGFVAISARVPQINDGLWSWLAEPR</sequence>
<dbReference type="EMBL" id="JANPWB010000007">
    <property type="protein sequence ID" value="KAJ1173840.1"/>
    <property type="molecule type" value="Genomic_DNA"/>
</dbReference>
<comment type="caution">
    <text evidence="2">The sequence shown here is derived from an EMBL/GenBank/DDBJ whole genome shotgun (WGS) entry which is preliminary data.</text>
</comment>
<gene>
    <name evidence="2" type="ORF">NDU88_005665</name>
</gene>
<evidence type="ECO:0000256" key="1">
    <source>
        <dbReference type="SAM" id="MobiDB-lite"/>
    </source>
</evidence>
<proteinExistence type="predicted"/>
<feature type="region of interest" description="Disordered" evidence="1">
    <location>
        <begin position="1"/>
        <end position="21"/>
    </location>
</feature>
<evidence type="ECO:0000313" key="2">
    <source>
        <dbReference type="EMBL" id="KAJ1173840.1"/>
    </source>
</evidence>
<dbReference type="AlphaFoldDB" id="A0AAV7TBP7"/>
<organism evidence="2 3">
    <name type="scientific">Pleurodeles waltl</name>
    <name type="common">Iberian ribbed newt</name>
    <dbReference type="NCBI Taxonomy" id="8319"/>
    <lineage>
        <taxon>Eukaryota</taxon>
        <taxon>Metazoa</taxon>
        <taxon>Chordata</taxon>
        <taxon>Craniata</taxon>
        <taxon>Vertebrata</taxon>
        <taxon>Euteleostomi</taxon>
        <taxon>Amphibia</taxon>
        <taxon>Batrachia</taxon>
        <taxon>Caudata</taxon>
        <taxon>Salamandroidea</taxon>
        <taxon>Salamandridae</taxon>
        <taxon>Pleurodelinae</taxon>
        <taxon>Pleurodeles</taxon>
    </lineage>
</organism>
<accession>A0AAV7TBP7</accession>
<name>A0AAV7TBP7_PLEWA</name>